<dbReference type="OrthoDB" id="3796651at2759"/>
<evidence type="ECO:0000313" key="2">
    <source>
        <dbReference type="Proteomes" id="UP000250140"/>
    </source>
</evidence>
<sequence>MVTSYESPWAESITELQSFIDKMPESINHVFQSHSKQATEAITSNDHLHVYQTYSDIDYLLQTAILIYQLHSLYTYVPQKNSLGRKVPAGAVIIADDFERCFEKVILLMKHITGEDGEAHCKGNILVFDTIAIVRGTDPTMLPGPDGMYSQEETHENAMAAMHRVVTSIENVSKITGKKYIVWHHGPYIHFLNFFFKTVRPAMRQRFVAITVMAAVKSNDEGVSHRISQSINTTDCWERLYRYGTAMRIPVVLLDNSAQMIEAPHLTRTFPRFGDAFIMLFPYDIWYPHVASQMDVICMYMFRLAAAIAGKSGVDCVERIKSSLNQGLAKQWARGSINPIYFSPEACEMQNCLWSMKRIRWLVDLPIRQKAEALDPMCRVEVGPGRPTNDIESVRVELDFANKTASISSSSPLYLLKARHLNRDEASLRLQGFFQEYVVRCINSPPDGGNRLGEIMPIKIAEAWMDLRKVCLGLFGEIFGSGGTHVWTEENWDDVKIVKELFLNGSMTQACRYALSC</sequence>
<name>A0A8E2F6Q8_9PEZI</name>
<protein>
    <submittedName>
        <fullName evidence="1">Uncharacterized protein</fullName>
    </submittedName>
</protein>
<proteinExistence type="predicted"/>
<dbReference type="EMBL" id="KV749068">
    <property type="protein sequence ID" value="OCL11318.1"/>
    <property type="molecule type" value="Genomic_DNA"/>
</dbReference>
<accession>A0A8E2F6Q8</accession>
<organism evidence="1 2">
    <name type="scientific">Glonium stellatum</name>
    <dbReference type="NCBI Taxonomy" id="574774"/>
    <lineage>
        <taxon>Eukaryota</taxon>
        <taxon>Fungi</taxon>
        <taxon>Dikarya</taxon>
        <taxon>Ascomycota</taxon>
        <taxon>Pezizomycotina</taxon>
        <taxon>Dothideomycetes</taxon>
        <taxon>Pleosporomycetidae</taxon>
        <taxon>Gloniales</taxon>
        <taxon>Gloniaceae</taxon>
        <taxon>Glonium</taxon>
    </lineage>
</organism>
<dbReference type="AlphaFoldDB" id="A0A8E2F6Q8"/>
<dbReference type="Proteomes" id="UP000250140">
    <property type="component" value="Unassembled WGS sequence"/>
</dbReference>
<reference evidence="1 2" key="1">
    <citation type="journal article" date="2016" name="Nat. Commun.">
        <title>Ectomycorrhizal ecology is imprinted in the genome of the dominant symbiotic fungus Cenococcum geophilum.</title>
        <authorList>
            <consortium name="DOE Joint Genome Institute"/>
            <person name="Peter M."/>
            <person name="Kohler A."/>
            <person name="Ohm R.A."/>
            <person name="Kuo A."/>
            <person name="Krutzmann J."/>
            <person name="Morin E."/>
            <person name="Arend M."/>
            <person name="Barry K.W."/>
            <person name="Binder M."/>
            <person name="Choi C."/>
            <person name="Clum A."/>
            <person name="Copeland A."/>
            <person name="Grisel N."/>
            <person name="Haridas S."/>
            <person name="Kipfer T."/>
            <person name="LaButti K."/>
            <person name="Lindquist E."/>
            <person name="Lipzen A."/>
            <person name="Maire R."/>
            <person name="Meier B."/>
            <person name="Mihaltcheva S."/>
            <person name="Molinier V."/>
            <person name="Murat C."/>
            <person name="Poggeler S."/>
            <person name="Quandt C.A."/>
            <person name="Sperisen C."/>
            <person name="Tritt A."/>
            <person name="Tisserant E."/>
            <person name="Crous P.W."/>
            <person name="Henrissat B."/>
            <person name="Nehls U."/>
            <person name="Egli S."/>
            <person name="Spatafora J.W."/>
            <person name="Grigoriev I.V."/>
            <person name="Martin F.M."/>
        </authorList>
    </citation>
    <scope>NUCLEOTIDE SEQUENCE [LARGE SCALE GENOMIC DNA]</scope>
    <source>
        <strain evidence="1 2">CBS 207.34</strain>
    </source>
</reference>
<keyword evidence="2" id="KW-1185">Reference proteome</keyword>
<gene>
    <name evidence="1" type="ORF">AOQ84DRAFT_437783</name>
</gene>
<evidence type="ECO:0000313" key="1">
    <source>
        <dbReference type="EMBL" id="OCL11318.1"/>
    </source>
</evidence>